<organism evidence="2 3">
    <name type="scientific">Streptomyces bangladeshensis</name>
    <dbReference type="NCBI Taxonomy" id="295352"/>
    <lineage>
        <taxon>Bacteria</taxon>
        <taxon>Bacillati</taxon>
        <taxon>Actinomycetota</taxon>
        <taxon>Actinomycetes</taxon>
        <taxon>Kitasatosporales</taxon>
        <taxon>Streptomycetaceae</taxon>
        <taxon>Streptomyces</taxon>
    </lineage>
</organism>
<proteinExistence type="predicted"/>
<evidence type="ECO:0000313" key="2">
    <source>
        <dbReference type="EMBL" id="GAA2199577.1"/>
    </source>
</evidence>
<evidence type="ECO:0000256" key="1">
    <source>
        <dbReference type="SAM" id="MobiDB-lite"/>
    </source>
</evidence>
<accession>A0ABN3BS67</accession>
<dbReference type="Proteomes" id="UP001501391">
    <property type="component" value="Unassembled WGS sequence"/>
</dbReference>
<protein>
    <submittedName>
        <fullName evidence="2">Uncharacterized protein</fullName>
    </submittedName>
</protein>
<name>A0ABN3BS67_9ACTN</name>
<feature type="region of interest" description="Disordered" evidence="1">
    <location>
        <begin position="1"/>
        <end position="58"/>
    </location>
</feature>
<evidence type="ECO:0000313" key="3">
    <source>
        <dbReference type="Proteomes" id="UP001501391"/>
    </source>
</evidence>
<sequence>MPEALGEHRAVPYGGHGDEYERHQAEHRADGEAAGRAPAGEGDGSHIRTGSPGHPNSG</sequence>
<feature type="compositionally biased region" description="Basic and acidic residues" evidence="1">
    <location>
        <begin position="1"/>
        <end position="33"/>
    </location>
</feature>
<keyword evidence="3" id="KW-1185">Reference proteome</keyword>
<comment type="caution">
    <text evidence="2">The sequence shown here is derived from an EMBL/GenBank/DDBJ whole genome shotgun (WGS) entry which is preliminary data.</text>
</comment>
<gene>
    <name evidence="2" type="ORF">GCM10009787_47090</name>
</gene>
<reference evidence="2 3" key="1">
    <citation type="journal article" date="2019" name="Int. J. Syst. Evol. Microbiol.">
        <title>The Global Catalogue of Microorganisms (GCM) 10K type strain sequencing project: providing services to taxonomists for standard genome sequencing and annotation.</title>
        <authorList>
            <consortium name="The Broad Institute Genomics Platform"/>
            <consortium name="The Broad Institute Genome Sequencing Center for Infectious Disease"/>
            <person name="Wu L."/>
            <person name="Ma J."/>
        </authorList>
    </citation>
    <scope>NUCLEOTIDE SEQUENCE [LARGE SCALE GENOMIC DNA]</scope>
    <source>
        <strain evidence="2 3">JCM 14924</strain>
    </source>
</reference>
<dbReference type="EMBL" id="BAAAOQ010000016">
    <property type="protein sequence ID" value="GAA2199577.1"/>
    <property type="molecule type" value="Genomic_DNA"/>
</dbReference>